<proteinExistence type="predicted"/>
<evidence type="ECO:0000313" key="2">
    <source>
        <dbReference type="Proteomes" id="UP000053398"/>
    </source>
</evidence>
<dbReference type="AlphaFoldDB" id="A0A101QII2"/>
<gene>
    <name evidence="1" type="ORF">AQJ11_12395</name>
</gene>
<protein>
    <submittedName>
        <fullName evidence="1">Uncharacterized protein</fullName>
    </submittedName>
</protein>
<keyword evidence="2" id="KW-1185">Reference proteome</keyword>
<accession>A0A101QII2</accession>
<dbReference type="EMBL" id="LMWP01000012">
    <property type="protein sequence ID" value="KUN30547.1"/>
    <property type="molecule type" value="Genomic_DNA"/>
</dbReference>
<reference evidence="1 2" key="1">
    <citation type="submission" date="2015-10" db="EMBL/GenBank/DDBJ databases">
        <title>Draft genome sequence of Streptomyces corchorusii DSM 40340, type strain for the species Streptomyces corchorusii.</title>
        <authorList>
            <person name="Ruckert C."/>
            <person name="Winkler A."/>
            <person name="Kalinowski J."/>
            <person name="Kampfer P."/>
            <person name="Glaeser S."/>
        </authorList>
    </citation>
    <scope>NUCLEOTIDE SEQUENCE [LARGE SCALE GENOMIC DNA]</scope>
    <source>
        <strain evidence="1 2">DSM 40340</strain>
    </source>
</reference>
<name>A0A101QII2_STRCK</name>
<sequence length="69" mass="7195">MWWLSSTRTAAQRTKHLFTVFTLILLLAGAAVSGAAETASTAAPAHAPSHSHELDRGCDEVWGGGGCDT</sequence>
<organism evidence="1 2">
    <name type="scientific">Streptomyces corchorusii</name>
    <name type="common">Streptomyces chibaensis</name>
    <dbReference type="NCBI Taxonomy" id="1903"/>
    <lineage>
        <taxon>Bacteria</taxon>
        <taxon>Bacillati</taxon>
        <taxon>Actinomycetota</taxon>
        <taxon>Actinomycetes</taxon>
        <taxon>Kitasatosporales</taxon>
        <taxon>Streptomycetaceae</taxon>
        <taxon>Streptomyces</taxon>
    </lineage>
</organism>
<dbReference type="Proteomes" id="UP000053398">
    <property type="component" value="Unassembled WGS sequence"/>
</dbReference>
<comment type="caution">
    <text evidence="1">The sequence shown here is derived from an EMBL/GenBank/DDBJ whole genome shotgun (WGS) entry which is preliminary data.</text>
</comment>
<evidence type="ECO:0000313" key="1">
    <source>
        <dbReference type="EMBL" id="KUN30547.1"/>
    </source>
</evidence>